<evidence type="ECO:0000313" key="2">
    <source>
        <dbReference type="EMBL" id="CAY70461.1"/>
    </source>
</evidence>
<dbReference type="GO" id="GO:0005797">
    <property type="term" value="C:Golgi medial cisterna"/>
    <property type="evidence" value="ECO:0007669"/>
    <property type="project" value="TreeGrafter"/>
</dbReference>
<dbReference type="Proteomes" id="UP000000314">
    <property type="component" value="Chromosome 3"/>
</dbReference>
<evidence type="ECO:0000256" key="1">
    <source>
        <dbReference type="SAM" id="MobiDB-lite"/>
    </source>
</evidence>
<dbReference type="Pfam" id="PF12722">
    <property type="entry name" value="Hid1"/>
    <property type="match status" value="1"/>
</dbReference>
<dbReference type="RefSeq" id="XP_002492640.1">
    <property type="nucleotide sequence ID" value="XM_002492595.1"/>
</dbReference>
<dbReference type="OMA" id="MIVYPLP"/>
<protein>
    <submittedName>
        <fullName evidence="2">Uncharacterized protein</fullName>
    </submittedName>
</protein>
<feature type="compositionally biased region" description="Polar residues" evidence="1">
    <location>
        <begin position="932"/>
        <end position="947"/>
    </location>
</feature>
<dbReference type="GeneID" id="8199544"/>
<dbReference type="AlphaFoldDB" id="C4R4H5"/>
<organism evidence="2 3">
    <name type="scientific">Komagataella phaffii (strain GS115 / ATCC 20864)</name>
    <name type="common">Yeast</name>
    <name type="synonym">Pichia pastoris</name>
    <dbReference type="NCBI Taxonomy" id="644223"/>
    <lineage>
        <taxon>Eukaryota</taxon>
        <taxon>Fungi</taxon>
        <taxon>Dikarya</taxon>
        <taxon>Ascomycota</taxon>
        <taxon>Saccharomycotina</taxon>
        <taxon>Pichiomycetes</taxon>
        <taxon>Pichiales</taxon>
        <taxon>Pichiaceae</taxon>
        <taxon>Komagataella</taxon>
    </lineage>
</organism>
<sequence>MASLEEKLRFKSEVFRLTKQTSSISVDDPYWGIFWNCPTCASDIFDLLSATDIRNIRETNKSNFITLIRVIALQLVHQSNTVTSLDENTALLNCIRVLTKFLPSLYEDPSLEEVEKSLFWSLDTLYNRDATSGSQCSDVATVATEISSSSVLSNQLHDSSSTSAQVEFQSSQNHIEQASIKANVGSPDYSTVPLGAKLVFTLVQLLFTQNFCIKSQSSVRSKGAKPIVDFSIWEPGIGFNGPFKPPNTFIDSNRYETMKLLITLCSRCLYIPSSELVAQGSRFLTVLVTAIPRLQILTLLSSLLNLTARAARDPKESGLEMNNSQLNNLRTLNVTAAIHLLTLMFVYPLPKNNLLFLQELRIYDSTPINLVRYYMGRLHKESELAFLKVSLFGILKAPLIEMSKLENSTSLTAMIKAKTYTIQPSLWCTEIVILVWELYQSNKKFSQLISAKHSVELSLILLFYINYYRKDEHHRNQVRICSYFFLYLTNDEQITFNLLKPFNSAIYSSLPQSFKTPTTPITYRDFFIVRICTMLLDDEPGILTSILIEMLYNLIPITRADYLSSHTDEVTVFRKRPFNNSVTVCEQNGQISHSASANLMHVIVKLSRPQYLASNSLHSDLLGLVLRAIAHYLGKNFHGVDSSDLGDVAAMAYTLTKNYRIFNEVKKVIESVGHISELDTKKTLSVHSTESNVYDLESIDPSEDESEDEEAKYNLMNLKMPVGMSTKVKGKQPLDAPLKKTWTGTKALKSILNFTNYLNKEHTELLHITDFNTVVVSIANTSIKQKSWEKLIHREFLPSYRPWSCLKFVWNNASLGWYESILWGLIYNSNEIIHRNKVLLDLNNSISAITKATSDWSFGMWKSPRAESTYPSIEKQVERASSSMVDTGTWNGTYVKTFRIKGSGQHSKLLNHRGAINTMTDSLVKKISDFRISSPSANGPASQQHQNPHPESHHNLAETVQLKVTPRNYIHRKDSTLSTLSTLST</sequence>
<proteinExistence type="predicted"/>
<name>C4R4H5_KOMPG</name>
<dbReference type="eggNOG" id="KOG2226">
    <property type="taxonomic scope" value="Eukaryota"/>
</dbReference>
<reference evidence="2 3" key="1">
    <citation type="journal article" date="2009" name="Nat. Biotechnol.">
        <title>Genome sequence of the recombinant protein production host Pichia pastoris.</title>
        <authorList>
            <person name="De Schutter K."/>
            <person name="Lin Y.C."/>
            <person name="Tiels P."/>
            <person name="Van Hecke A."/>
            <person name="Glinka S."/>
            <person name="Weber-Lehmann J."/>
            <person name="Rouze P."/>
            <person name="Van de Peer Y."/>
            <person name="Callewaert N."/>
        </authorList>
    </citation>
    <scope>NUCLEOTIDE SEQUENCE [LARGE SCALE GENOMIC DNA]</scope>
    <source>
        <strain evidence="3">GS115 / ATCC 20864</strain>
    </source>
</reference>
<dbReference type="KEGG" id="ppa:PAS_chr3_0412"/>
<dbReference type="GO" id="GO:0000138">
    <property type="term" value="C:Golgi trans cisterna"/>
    <property type="evidence" value="ECO:0007669"/>
    <property type="project" value="TreeGrafter"/>
</dbReference>
<keyword evidence="3" id="KW-1185">Reference proteome</keyword>
<dbReference type="STRING" id="644223.C4R4H5"/>
<dbReference type="InterPro" id="IPR026705">
    <property type="entry name" value="Hid-1/Ecm30"/>
</dbReference>
<evidence type="ECO:0000313" key="3">
    <source>
        <dbReference type="Proteomes" id="UP000000314"/>
    </source>
</evidence>
<dbReference type="HOGENOM" id="CLU_306764_0_0_1"/>
<dbReference type="InParanoid" id="C4R4H5"/>
<dbReference type="EMBL" id="FN392321">
    <property type="protein sequence ID" value="CAY70461.1"/>
    <property type="molecule type" value="Genomic_DNA"/>
</dbReference>
<dbReference type="OrthoDB" id="432953at2759"/>
<dbReference type="GO" id="GO:0016020">
    <property type="term" value="C:membrane"/>
    <property type="evidence" value="ECO:0007669"/>
    <property type="project" value="TreeGrafter"/>
</dbReference>
<gene>
    <name evidence="2" type="ordered locus">PAS_chr3_0412</name>
</gene>
<feature type="region of interest" description="Disordered" evidence="1">
    <location>
        <begin position="932"/>
        <end position="953"/>
    </location>
</feature>
<dbReference type="PANTHER" id="PTHR21575:SF12">
    <property type="entry name" value="PROTEIN HID1"/>
    <property type="match status" value="1"/>
</dbReference>
<dbReference type="PANTHER" id="PTHR21575">
    <property type="entry name" value="PROTEIN HID1"/>
    <property type="match status" value="1"/>
</dbReference>
<accession>C4R4H5</accession>